<organism evidence="1 2">
    <name type="scientific">Periconia digitata</name>
    <dbReference type="NCBI Taxonomy" id="1303443"/>
    <lineage>
        <taxon>Eukaryota</taxon>
        <taxon>Fungi</taxon>
        <taxon>Dikarya</taxon>
        <taxon>Ascomycota</taxon>
        <taxon>Pezizomycotina</taxon>
        <taxon>Dothideomycetes</taxon>
        <taxon>Pleosporomycetidae</taxon>
        <taxon>Pleosporales</taxon>
        <taxon>Massarineae</taxon>
        <taxon>Periconiaceae</taxon>
        <taxon>Periconia</taxon>
    </lineage>
</organism>
<evidence type="ECO:0000313" key="2">
    <source>
        <dbReference type="Proteomes" id="UP001152607"/>
    </source>
</evidence>
<reference evidence="1" key="1">
    <citation type="submission" date="2023-01" db="EMBL/GenBank/DDBJ databases">
        <authorList>
            <person name="Van Ghelder C."/>
            <person name="Rancurel C."/>
        </authorList>
    </citation>
    <scope>NUCLEOTIDE SEQUENCE</scope>
    <source>
        <strain evidence="1">CNCM I-4278</strain>
    </source>
</reference>
<protein>
    <submittedName>
        <fullName evidence="1">Uncharacterized protein</fullName>
    </submittedName>
</protein>
<dbReference type="Proteomes" id="UP001152607">
    <property type="component" value="Unassembled WGS sequence"/>
</dbReference>
<name>A0A9W4UDK9_9PLEO</name>
<sequence>MSCAGPIGCAAHFLLAHDHCASSKAHSGRPMGSKGIEWIKHLRTLSEQWAPDLPISIAVTNVSSYCPASAKPPPVPPLGGLYIRVDALAADQMRPWMRRGVYGISVLRLFKQSFSLVRRHHQNYTWTAWDLAAKRSECLPQWHPTVKLTKRRQPPTARLSPLSPRPCMTNELQAHLHTCAST</sequence>
<dbReference type="EMBL" id="CAOQHR010000003">
    <property type="protein sequence ID" value="CAI6332777.1"/>
    <property type="molecule type" value="Genomic_DNA"/>
</dbReference>
<accession>A0A9W4UDK9</accession>
<proteinExistence type="predicted"/>
<comment type="caution">
    <text evidence="1">The sequence shown here is derived from an EMBL/GenBank/DDBJ whole genome shotgun (WGS) entry which is preliminary data.</text>
</comment>
<keyword evidence="2" id="KW-1185">Reference proteome</keyword>
<gene>
    <name evidence="1" type="ORF">PDIGIT_LOCUS5807</name>
</gene>
<evidence type="ECO:0000313" key="1">
    <source>
        <dbReference type="EMBL" id="CAI6332777.1"/>
    </source>
</evidence>
<dbReference type="AlphaFoldDB" id="A0A9W4UDK9"/>